<accession>A0A2P8DDZ4</accession>
<evidence type="ECO:0000256" key="2">
    <source>
        <dbReference type="SAM" id="SignalP"/>
    </source>
</evidence>
<evidence type="ECO:0000313" key="3">
    <source>
        <dbReference type="EMBL" id="PSK95409.1"/>
    </source>
</evidence>
<feature type="region of interest" description="Disordered" evidence="1">
    <location>
        <begin position="305"/>
        <end position="331"/>
    </location>
</feature>
<name>A0A2P8DDZ4_9ACTN</name>
<proteinExistence type="predicted"/>
<feature type="compositionally biased region" description="Gly residues" evidence="1">
    <location>
        <begin position="306"/>
        <end position="317"/>
    </location>
</feature>
<dbReference type="Proteomes" id="UP000240542">
    <property type="component" value="Unassembled WGS sequence"/>
</dbReference>
<comment type="caution">
    <text evidence="3">The sequence shown here is derived from an EMBL/GenBank/DDBJ whole genome shotgun (WGS) entry which is preliminary data.</text>
</comment>
<reference evidence="3 4" key="1">
    <citation type="submission" date="2018-03" db="EMBL/GenBank/DDBJ databases">
        <title>Genomic Encyclopedia of Archaeal and Bacterial Type Strains, Phase II (KMG-II): from individual species to whole genera.</title>
        <authorList>
            <person name="Goeker M."/>
        </authorList>
    </citation>
    <scope>NUCLEOTIDE SEQUENCE [LARGE SCALE GENOMIC DNA]</scope>
    <source>
        <strain evidence="3 4">DSM 45312</strain>
    </source>
</reference>
<protein>
    <submittedName>
        <fullName evidence="3">Uncharacterized protein</fullName>
    </submittedName>
</protein>
<dbReference type="EMBL" id="PYGA01000015">
    <property type="protein sequence ID" value="PSK95409.1"/>
    <property type="molecule type" value="Genomic_DNA"/>
</dbReference>
<evidence type="ECO:0000256" key="1">
    <source>
        <dbReference type="SAM" id="MobiDB-lite"/>
    </source>
</evidence>
<evidence type="ECO:0000313" key="4">
    <source>
        <dbReference type="Proteomes" id="UP000240542"/>
    </source>
</evidence>
<dbReference type="AlphaFoldDB" id="A0A2P8DDZ4"/>
<organism evidence="3 4">
    <name type="scientific">Murinocardiopsis flavida</name>
    <dbReference type="NCBI Taxonomy" id="645275"/>
    <lineage>
        <taxon>Bacteria</taxon>
        <taxon>Bacillati</taxon>
        <taxon>Actinomycetota</taxon>
        <taxon>Actinomycetes</taxon>
        <taxon>Streptosporangiales</taxon>
        <taxon>Nocardiopsidaceae</taxon>
        <taxon>Murinocardiopsis</taxon>
    </lineage>
</organism>
<sequence length="458" mass="48985">MIVLASALMSALLVAGVPTDVTSSVQAAICRLFGTSCEPPPKGDPDAAYLPKRCEVYQKQEKAGYSTYIGIFKFGDEFAFMEQQMADGTYRMTLIPHNAEIGVEGKLFQLKGEGGSNFQLGGEAKIGAYLKGSVGDTWVFKDKAEADSFRDDIFENQAAMDAMSRNPGAGLYYAINPPPEIPDPQMTTATTRLEAGGNAELGLSAKDSKAEKYFDIGTGINGRAKVGGQVAVRTDNRRPDDPSYPLTATTYQLDGQLGAGSEVAGDGLENAGEWTGAVRITRNKQGEPVEIMYLTSVEESLVGKNRVGGKGDGAKGGYKGKDGESSLQESRTVIELKTPEERRIAEEYIDEQGLLGMPALAFNQVMDEGDALLTEPPPGAGEFEKLMYEKAWVSSIVQDKTSSQDTFGGRIALGAGLGMKVYTGSSEARTVESEYLGAPGDDGRRRFEEFPACLAEPG</sequence>
<feature type="signal peptide" evidence="2">
    <location>
        <begin position="1"/>
        <end position="15"/>
    </location>
</feature>
<keyword evidence="4" id="KW-1185">Reference proteome</keyword>
<feature type="chain" id="PRO_5038442863" evidence="2">
    <location>
        <begin position="16"/>
        <end position="458"/>
    </location>
</feature>
<keyword evidence="2" id="KW-0732">Signal</keyword>
<gene>
    <name evidence="3" type="ORF">CLV63_11569</name>
</gene>